<keyword evidence="2" id="KW-1185">Reference proteome</keyword>
<evidence type="ECO:0000313" key="2">
    <source>
        <dbReference type="Proteomes" id="UP000790377"/>
    </source>
</evidence>
<sequence length="328" mass="37221">MSSRATDNLRHYIRNAHLPEMRMAHTAFSNPPDLLLSTQPSRCRNFMDVYTLNSFKFNKYVAVWSEKHIPNASLGVGDIDKLTGEYFSIPCLPQISVPLLPLLRPDNIDGLLMWMSHYPVETVRRALHILYPETDSWNFIPDNGGADRAIFRSLSWSQNAKDTGLTLRRSSINIYIQPPWVLSTADLEDFSTSQSVRPQLHVFSSEWPGINPVYPSQGQQQLWDKIWDMCISKDSPWFMISTYSHWVFGVFSAGWTTAFVSPVYSWDSQDPSILELLLFWFISSMGLPGGWQIPEIRLEPAYPRQLPAAAAYDIAAAGIPKAMALSAM</sequence>
<evidence type="ECO:0000313" key="1">
    <source>
        <dbReference type="EMBL" id="KAH7916061.1"/>
    </source>
</evidence>
<reference evidence="1" key="1">
    <citation type="journal article" date="2021" name="New Phytol.">
        <title>Evolutionary innovations through gain and loss of genes in the ectomycorrhizal Boletales.</title>
        <authorList>
            <person name="Wu G."/>
            <person name="Miyauchi S."/>
            <person name="Morin E."/>
            <person name="Kuo A."/>
            <person name="Drula E."/>
            <person name="Varga T."/>
            <person name="Kohler A."/>
            <person name="Feng B."/>
            <person name="Cao Y."/>
            <person name="Lipzen A."/>
            <person name="Daum C."/>
            <person name="Hundley H."/>
            <person name="Pangilinan J."/>
            <person name="Johnson J."/>
            <person name="Barry K."/>
            <person name="LaButti K."/>
            <person name="Ng V."/>
            <person name="Ahrendt S."/>
            <person name="Min B."/>
            <person name="Choi I.G."/>
            <person name="Park H."/>
            <person name="Plett J.M."/>
            <person name="Magnuson J."/>
            <person name="Spatafora J.W."/>
            <person name="Nagy L.G."/>
            <person name="Henrissat B."/>
            <person name="Grigoriev I.V."/>
            <person name="Yang Z.L."/>
            <person name="Xu J."/>
            <person name="Martin F.M."/>
        </authorList>
    </citation>
    <scope>NUCLEOTIDE SEQUENCE</scope>
    <source>
        <strain evidence="1">ATCC 28755</strain>
    </source>
</reference>
<proteinExistence type="predicted"/>
<dbReference type="Proteomes" id="UP000790377">
    <property type="component" value="Unassembled WGS sequence"/>
</dbReference>
<protein>
    <submittedName>
        <fullName evidence="1">Uncharacterized protein</fullName>
    </submittedName>
</protein>
<organism evidence="1 2">
    <name type="scientific">Hygrophoropsis aurantiaca</name>
    <dbReference type="NCBI Taxonomy" id="72124"/>
    <lineage>
        <taxon>Eukaryota</taxon>
        <taxon>Fungi</taxon>
        <taxon>Dikarya</taxon>
        <taxon>Basidiomycota</taxon>
        <taxon>Agaricomycotina</taxon>
        <taxon>Agaricomycetes</taxon>
        <taxon>Agaricomycetidae</taxon>
        <taxon>Boletales</taxon>
        <taxon>Coniophorineae</taxon>
        <taxon>Hygrophoropsidaceae</taxon>
        <taxon>Hygrophoropsis</taxon>
    </lineage>
</organism>
<accession>A0ACB8ARP6</accession>
<comment type="caution">
    <text evidence="1">The sequence shown here is derived from an EMBL/GenBank/DDBJ whole genome shotgun (WGS) entry which is preliminary data.</text>
</comment>
<dbReference type="EMBL" id="MU267594">
    <property type="protein sequence ID" value="KAH7916061.1"/>
    <property type="molecule type" value="Genomic_DNA"/>
</dbReference>
<name>A0ACB8ARP6_9AGAM</name>
<gene>
    <name evidence="1" type="ORF">BJ138DRAFT_1076251</name>
</gene>